<proteinExistence type="predicted"/>
<organism evidence="2 3">
    <name type="scientific">Trichinella murrelli</name>
    <dbReference type="NCBI Taxonomy" id="144512"/>
    <lineage>
        <taxon>Eukaryota</taxon>
        <taxon>Metazoa</taxon>
        <taxon>Ecdysozoa</taxon>
        <taxon>Nematoda</taxon>
        <taxon>Enoplea</taxon>
        <taxon>Dorylaimia</taxon>
        <taxon>Trichinellida</taxon>
        <taxon>Trichinellidae</taxon>
        <taxon>Trichinella</taxon>
    </lineage>
</organism>
<comment type="caution">
    <text evidence="2">The sequence shown here is derived from an EMBL/GenBank/DDBJ whole genome shotgun (WGS) entry which is preliminary data.</text>
</comment>
<feature type="chain" id="PRO_5006869824" evidence="1">
    <location>
        <begin position="20"/>
        <end position="149"/>
    </location>
</feature>
<evidence type="ECO:0000256" key="1">
    <source>
        <dbReference type="SAM" id="SignalP"/>
    </source>
</evidence>
<dbReference type="Proteomes" id="UP000055048">
    <property type="component" value="Unassembled WGS sequence"/>
</dbReference>
<feature type="signal peptide" evidence="1">
    <location>
        <begin position="1"/>
        <end position="19"/>
    </location>
</feature>
<dbReference type="AlphaFoldDB" id="A0A0V0U234"/>
<accession>A0A0V0U234</accession>
<sequence length="149" mass="16654">MSSNVQLVVYYMLIVLKLAKVLVERCRQGYGPVANIDRSSMVALIEQRCVYERYLCDLQLFLRILHEKLCETFGEIMIAGPLPSISLQLIVGRAFRSVLASRLNACASHARLLLSPLGDESSYSVGFKALPPPPHTRARFFAPPLLQCC</sequence>
<keyword evidence="3" id="KW-1185">Reference proteome</keyword>
<keyword evidence="1" id="KW-0732">Signal</keyword>
<protein>
    <submittedName>
        <fullName evidence="2">Uncharacterized protein</fullName>
    </submittedName>
</protein>
<gene>
    <name evidence="2" type="ORF">T05_3541</name>
</gene>
<dbReference type="EMBL" id="JYDJ01000078">
    <property type="protein sequence ID" value="KRX45301.1"/>
    <property type="molecule type" value="Genomic_DNA"/>
</dbReference>
<reference evidence="2 3" key="1">
    <citation type="submission" date="2015-01" db="EMBL/GenBank/DDBJ databases">
        <title>Evolution of Trichinella species and genotypes.</title>
        <authorList>
            <person name="Korhonen P.K."/>
            <person name="Edoardo P."/>
            <person name="Giuseppe L.R."/>
            <person name="Gasser R.B."/>
        </authorList>
    </citation>
    <scope>NUCLEOTIDE SEQUENCE [LARGE SCALE GENOMIC DNA]</scope>
    <source>
        <strain evidence="2">ISS417</strain>
    </source>
</reference>
<name>A0A0V0U234_9BILA</name>
<evidence type="ECO:0000313" key="2">
    <source>
        <dbReference type="EMBL" id="KRX45301.1"/>
    </source>
</evidence>
<evidence type="ECO:0000313" key="3">
    <source>
        <dbReference type="Proteomes" id="UP000055048"/>
    </source>
</evidence>